<feature type="transmembrane region" description="Helical" evidence="1">
    <location>
        <begin position="165"/>
        <end position="183"/>
    </location>
</feature>
<reference evidence="3 4" key="1">
    <citation type="submission" date="2019-12" db="EMBL/GenBank/DDBJ databases">
        <title>Litoreibacter badius sp. nov., a novel bacteriochlorophyll a-containing bacterium in the genus Litoreibacter.</title>
        <authorList>
            <person name="Kanamuro M."/>
            <person name="Takabe Y."/>
            <person name="Mori K."/>
            <person name="Takaichi S."/>
            <person name="Hanada S."/>
        </authorList>
    </citation>
    <scope>NUCLEOTIDE SEQUENCE [LARGE SCALE GENOMIC DNA]</scope>
    <source>
        <strain evidence="3 4">K6</strain>
    </source>
</reference>
<feature type="transmembrane region" description="Helical" evidence="1">
    <location>
        <begin position="189"/>
        <end position="207"/>
    </location>
</feature>
<evidence type="ECO:0000256" key="1">
    <source>
        <dbReference type="SAM" id="Phobius"/>
    </source>
</evidence>
<dbReference type="GO" id="GO:0046513">
    <property type="term" value="P:ceramide biosynthetic process"/>
    <property type="evidence" value="ECO:0007669"/>
    <property type="project" value="TreeGrafter"/>
</dbReference>
<evidence type="ECO:0000259" key="2">
    <source>
        <dbReference type="Pfam" id="PF00487"/>
    </source>
</evidence>
<keyword evidence="1" id="KW-1133">Transmembrane helix</keyword>
<sequence length="285" mass="32813">MNADHKPTAQEIKALSAKNNMRGIAALARDWLLIGLAIVLAETLDSPLATLVAIWIIGSQQYALGEVLVHEASHANLFRTRGLNWWLQPLFAWPFFKTVDGYRKWHLPHHTQFGTEGDPIVPRYKELRQNFTTAKAFRIWFIEPLLGPAAWRYVSEDIFDEELKVLLPGLVMNGAALALSIVFGVWPEFLIYWILPHLWVFVAFYHWQEIEDHFACNGTGRNTIGAVRSVLFHNSGHHETHHQFPSIPFYNLPSARHMTDPQRTCTSTGFWESYRQLLDFARRPT</sequence>
<dbReference type="EMBL" id="BLJE01000010">
    <property type="protein sequence ID" value="GFE67298.1"/>
    <property type="molecule type" value="Genomic_DNA"/>
</dbReference>
<accession>A0A6N6JP39</accession>
<dbReference type="GO" id="GO:0016020">
    <property type="term" value="C:membrane"/>
    <property type="evidence" value="ECO:0007669"/>
    <property type="project" value="GOC"/>
</dbReference>
<protein>
    <submittedName>
        <fullName evidence="3">Fatty acid desaturase</fullName>
    </submittedName>
</protein>
<dbReference type="PANTHER" id="PTHR12879">
    <property type="entry name" value="SPHINGOLIPID DELTA 4 DESATURASE/C-4 HYDROXYLASE PROTEIN DES2"/>
    <property type="match status" value="1"/>
</dbReference>
<comment type="caution">
    <text evidence="3">The sequence shown here is derived from an EMBL/GenBank/DDBJ whole genome shotgun (WGS) entry which is preliminary data.</text>
</comment>
<dbReference type="InterPro" id="IPR005804">
    <property type="entry name" value="FA_desaturase_dom"/>
</dbReference>
<name>A0A6N6JP39_9RHOB</name>
<dbReference type="AlphaFoldDB" id="A0A6N6JP39"/>
<feature type="domain" description="Fatty acid desaturase" evidence="2">
    <location>
        <begin position="47"/>
        <end position="261"/>
    </location>
</feature>
<dbReference type="Proteomes" id="UP000436822">
    <property type="component" value="Unassembled WGS sequence"/>
</dbReference>
<dbReference type="GO" id="GO:0042284">
    <property type="term" value="F:sphingolipid delta-4 desaturase activity"/>
    <property type="evidence" value="ECO:0007669"/>
    <property type="project" value="TreeGrafter"/>
</dbReference>
<keyword evidence="1" id="KW-0812">Transmembrane</keyword>
<dbReference type="PANTHER" id="PTHR12879:SF8">
    <property type="entry name" value="SPHINGOLIPID DELTA(4)-DESATURASE DES1"/>
    <property type="match status" value="1"/>
</dbReference>
<dbReference type="RefSeq" id="WP_159811127.1">
    <property type="nucleotide sequence ID" value="NZ_BLJE01000010.1"/>
</dbReference>
<dbReference type="OrthoDB" id="9792534at2"/>
<keyword evidence="4" id="KW-1185">Reference proteome</keyword>
<evidence type="ECO:0000313" key="4">
    <source>
        <dbReference type="Proteomes" id="UP000436822"/>
    </source>
</evidence>
<dbReference type="Pfam" id="PF00487">
    <property type="entry name" value="FA_desaturase"/>
    <property type="match status" value="1"/>
</dbReference>
<organism evidence="3 4">
    <name type="scientific">Litoreibacter roseus</name>
    <dbReference type="NCBI Taxonomy" id="2601869"/>
    <lineage>
        <taxon>Bacteria</taxon>
        <taxon>Pseudomonadati</taxon>
        <taxon>Pseudomonadota</taxon>
        <taxon>Alphaproteobacteria</taxon>
        <taxon>Rhodobacterales</taxon>
        <taxon>Roseobacteraceae</taxon>
        <taxon>Litoreibacter</taxon>
    </lineage>
</organism>
<evidence type="ECO:0000313" key="3">
    <source>
        <dbReference type="EMBL" id="GFE67298.1"/>
    </source>
</evidence>
<keyword evidence="1" id="KW-0472">Membrane</keyword>
<proteinExistence type="predicted"/>
<gene>
    <name evidence="3" type="ORF">KIN_43720</name>
</gene>